<dbReference type="Pfam" id="PF07727">
    <property type="entry name" value="RVT_2"/>
    <property type="match status" value="1"/>
</dbReference>
<evidence type="ECO:0000256" key="1">
    <source>
        <dbReference type="ARBA" id="ARBA00022821"/>
    </source>
</evidence>
<dbReference type="Proteomes" id="UP000436088">
    <property type="component" value="Unassembled WGS sequence"/>
</dbReference>
<evidence type="ECO:0000256" key="2">
    <source>
        <dbReference type="SAM" id="MobiDB-lite"/>
    </source>
</evidence>
<dbReference type="InterPro" id="IPR050905">
    <property type="entry name" value="Plant_NBS-LRR"/>
</dbReference>
<feature type="domain" description="NB-ARC" evidence="3">
    <location>
        <begin position="298"/>
        <end position="349"/>
    </location>
</feature>
<feature type="region of interest" description="Disordered" evidence="2">
    <location>
        <begin position="836"/>
        <end position="872"/>
    </location>
</feature>
<evidence type="ECO:0000259" key="6">
    <source>
        <dbReference type="Pfam" id="PF25597"/>
    </source>
</evidence>
<keyword evidence="8" id="KW-1185">Reference proteome</keyword>
<keyword evidence="1" id="KW-0611">Plant defense</keyword>
<dbReference type="Gene3D" id="3.40.50.300">
    <property type="entry name" value="P-loop containing nucleotide triphosphate hydrolases"/>
    <property type="match status" value="1"/>
</dbReference>
<organism evidence="7 8">
    <name type="scientific">Hibiscus syriacus</name>
    <name type="common">Rose of Sharon</name>
    <dbReference type="NCBI Taxonomy" id="106335"/>
    <lineage>
        <taxon>Eukaryota</taxon>
        <taxon>Viridiplantae</taxon>
        <taxon>Streptophyta</taxon>
        <taxon>Embryophyta</taxon>
        <taxon>Tracheophyta</taxon>
        <taxon>Spermatophyta</taxon>
        <taxon>Magnoliopsida</taxon>
        <taxon>eudicotyledons</taxon>
        <taxon>Gunneridae</taxon>
        <taxon>Pentapetalae</taxon>
        <taxon>rosids</taxon>
        <taxon>malvids</taxon>
        <taxon>Malvales</taxon>
        <taxon>Malvaceae</taxon>
        <taxon>Malvoideae</taxon>
        <taxon>Hibiscus</taxon>
    </lineage>
</organism>
<feature type="domain" description="Reverse transcriptase Ty1/copia-type" evidence="4">
    <location>
        <begin position="867"/>
        <end position="924"/>
    </location>
</feature>
<evidence type="ECO:0000259" key="3">
    <source>
        <dbReference type="Pfam" id="PF00931"/>
    </source>
</evidence>
<dbReference type="CDD" id="cd09272">
    <property type="entry name" value="RNase_HI_RT_Ty1"/>
    <property type="match status" value="1"/>
</dbReference>
<dbReference type="InterPro" id="IPR012337">
    <property type="entry name" value="RNaseH-like_sf"/>
</dbReference>
<evidence type="ECO:0000313" key="8">
    <source>
        <dbReference type="Proteomes" id="UP000436088"/>
    </source>
</evidence>
<dbReference type="AlphaFoldDB" id="A0A6A2XR99"/>
<dbReference type="Pfam" id="PF22936">
    <property type="entry name" value="Pol_BBD"/>
    <property type="match status" value="1"/>
</dbReference>
<feature type="domain" description="Retrovirus-related Pol polyprotein from transposon TNT 1-94-like beta-barrel" evidence="5">
    <location>
        <begin position="539"/>
        <end position="595"/>
    </location>
</feature>
<evidence type="ECO:0000259" key="4">
    <source>
        <dbReference type="Pfam" id="PF07727"/>
    </source>
</evidence>
<sequence length="1209" mass="138190">MEESSIDVSETTDACDSRSSKNENYSLSEPSGDCSTHSLGLLFRADTPPVATPRAGSLVRNGSHEQGIEDLMYLYVNMHCKNVCAMKDLSIDDFLWWSGVGTYVVNNRLCSLSFHWPILDVIKFIGRNASKHLKYQRKFTDYVDDFQRAQADLQAKEADIQQHLKDEHRFGKMPRQEAMKEVCTEGHFSGGLVVNDPSIIAVKLPASEVVGSTSVREEIYQYLMGDDVGMIGVCGMGGIGKTTIMKDVHNRLLKESKFRKLIWVTVSQEFDIRRLQTNIECQLGGNLSDDEDTIVRDVGILETTSNDGCKIVLTTRAERVAQSMGFKKVRVPCLSMEEAIDLFLSKVGQDVLLNPTSESFMNLVMKVILRKDGCLAAISERPVDFTYDNKWLEIDENVMANFHLALADEVLSSIEEKNTSKEIWDDLTKLCTIGEQEHSELLLQSLPDSYDQLIINLTNSNVTSLVFDNVTAAVLQEENQRKNKEDKQVNLQQVEVLTTMRGRSTERGQSRSHKYDDGDALCCEALTTVEDRKKFADIWLIDSGATYYMTSRREWFHHYESVSGGSVYSCNDHALDIVGVGTIKLKMYDEIIKVVRDKLGHMSEQGIKVLVEQKLLPGLATVSLTLCEHCITITSLGGAKYFVSFIDYYSRRCWVYPIKKKSDVSSTFKKFKEIMHQKTVYSGEHSLIKWSDRADEHNLVRKNKSNIEGCRPRKIILGRSNQYRLLFGESSSINCNRAKDTMKMWTGKPVDYSNLHVFGSIVYVIYNSQEILKLDPKSRKYKLLGYDDGVKGYRLWNPTARKVIISRDVIFVEDKLQRKEDDDKKSETTQIYMEKEVEQGDSFEAEPTHDEQEPESFEAPTTRQSDRPEGFEEDEKKNLVCRLNKSLYGLKQALRCWYKIFDSFIAFLGYNRLNADPCAYLKSEQERIEMSRVSYALAVGSLMFAMICTKPYIAQAVGVSVVATSTTEAEYVPATQASKETIWLKMLLEEIGHNQKYVSLFYNSQSTLHLARNPTFHSRTKHIRVQYNFIREKVEEETVDMHKIYTKDNIADFITKAINADKFTWCRYSCLYSATSLAIVTLAGCTRGISDPRVWENTVDELRDCEIGKEEIIKYWIEVVLIDEMGSRKAMEHCGHSILQKLEENCLLERVQEIGKGTRLSWFSFSPYIGKDTHIKVHDLVRDMALHITRKRFMVKVGKQLKELPHEEE</sequence>
<evidence type="ECO:0000259" key="5">
    <source>
        <dbReference type="Pfam" id="PF22936"/>
    </source>
</evidence>
<dbReference type="EMBL" id="VEPZ02001345">
    <property type="protein sequence ID" value="KAE8678092.1"/>
    <property type="molecule type" value="Genomic_DNA"/>
</dbReference>
<evidence type="ECO:0000313" key="7">
    <source>
        <dbReference type="EMBL" id="KAE8678092.1"/>
    </source>
</evidence>
<protein>
    <submittedName>
        <fullName evidence="7">Nbs-lrr resistance protein</fullName>
    </submittedName>
</protein>
<accession>A0A6A2XR99</accession>
<dbReference type="SUPFAM" id="SSF53098">
    <property type="entry name" value="Ribonuclease H-like"/>
    <property type="match status" value="1"/>
</dbReference>
<dbReference type="Pfam" id="PF00931">
    <property type="entry name" value="NB-ARC"/>
    <property type="match status" value="2"/>
</dbReference>
<feature type="domain" description="Retroviral polymerase SH3-like" evidence="6">
    <location>
        <begin position="760"/>
        <end position="823"/>
    </location>
</feature>
<feature type="domain" description="NB-ARC" evidence="3">
    <location>
        <begin position="217"/>
        <end position="291"/>
    </location>
</feature>
<dbReference type="InterPro" id="IPR054722">
    <property type="entry name" value="PolX-like_BBD"/>
</dbReference>
<feature type="region of interest" description="Disordered" evidence="2">
    <location>
        <begin position="1"/>
        <end position="32"/>
    </location>
</feature>
<feature type="compositionally biased region" description="Polar residues" evidence="2">
    <location>
        <begin position="1"/>
        <end position="14"/>
    </location>
</feature>
<comment type="caution">
    <text evidence="7">The sequence shown here is derived from an EMBL/GenBank/DDBJ whole genome shotgun (WGS) entry which is preliminary data.</text>
</comment>
<gene>
    <name evidence="7" type="ORF">F3Y22_tig00111445pilonHSYRG00143</name>
</gene>
<name>A0A6A2XR99_HIBSY</name>
<dbReference type="SUPFAM" id="SSF52540">
    <property type="entry name" value="P-loop containing nucleoside triphosphate hydrolases"/>
    <property type="match status" value="1"/>
</dbReference>
<dbReference type="InterPro" id="IPR057670">
    <property type="entry name" value="SH3_retrovirus"/>
</dbReference>
<dbReference type="Pfam" id="PF25597">
    <property type="entry name" value="SH3_retrovirus"/>
    <property type="match status" value="1"/>
</dbReference>
<dbReference type="InterPro" id="IPR002182">
    <property type="entry name" value="NB-ARC"/>
</dbReference>
<reference evidence="7" key="1">
    <citation type="submission" date="2019-09" db="EMBL/GenBank/DDBJ databases">
        <title>Draft genome information of white flower Hibiscus syriacus.</title>
        <authorList>
            <person name="Kim Y.-M."/>
        </authorList>
    </citation>
    <scope>NUCLEOTIDE SEQUENCE [LARGE SCALE GENOMIC DNA]</scope>
    <source>
        <strain evidence="7">YM2019G1</strain>
    </source>
</reference>
<dbReference type="InterPro" id="IPR013103">
    <property type="entry name" value="RVT_2"/>
</dbReference>
<dbReference type="InterPro" id="IPR027417">
    <property type="entry name" value="P-loop_NTPase"/>
</dbReference>
<dbReference type="PANTHER" id="PTHR33463">
    <property type="entry name" value="NB-ARC DOMAIN-CONTAINING PROTEIN-RELATED"/>
    <property type="match status" value="1"/>
</dbReference>
<dbReference type="PANTHER" id="PTHR33463:SF217">
    <property type="entry name" value="DISEASE RESISTANCE PROTEIN RPS2-LIKE"/>
    <property type="match status" value="1"/>
</dbReference>
<proteinExistence type="predicted"/>
<dbReference type="GO" id="GO:0043531">
    <property type="term" value="F:ADP binding"/>
    <property type="evidence" value="ECO:0007669"/>
    <property type="project" value="InterPro"/>
</dbReference>
<feature type="compositionally biased region" description="Polar residues" evidence="2">
    <location>
        <begin position="22"/>
        <end position="32"/>
    </location>
</feature>